<dbReference type="InterPro" id="IPR058870">
    <property type="entry name" value="YuzC"/>
</dbReference>
<dbReference type="OrthoDB" id="2615349at2"/>
<protein>
    <submittedName>
        <fullName evidence="1">Uncharacterized protein</fullName>
    </submittedName>
</protein>
<name>A0A556PKZ8_9BACI</name>
<dbReference type="Proteomes" id="UP000316425">
    <property type="component" value="Unassembled WGS sequence"/>
</dbReference>
<dbReference type="RefSeq" id="WP_144088826.1">
    <property type="nucleotide sequence ID" value="NZ_VMHE01000012.1"/>
</dbReference>
<sequence length="118" mass="13316">MVIHGNPTYWTPVFRQQNSNHQYPEVQPQAFQTSASQMARLIEEAGRLTTSIFDSESHARAIMGAAQKNDHKTVVSLLDQSLDFSVSSVTYTPTGLKVQLNAKEEMERGSLTLQYIWE</sequence>
<evidence type="ECO:0000313" key="2">
    <source>
        <dbReference type="Proteomes" id="UP000316425"/>
    </source>
</evidence>
<accession>A0A556PKZ8</accession>
<keyword evidence="2" id="KW-1185">Reference proteome</keyword>
<dbReference type="EMBL" id="VMHE01000012">
    <property type="protein sequence ID" value="TSJ65062.1"/>
    <property type="molecule type" value="Genomic_DNA"/>
</dbReference>
<dbReference type="Pfam" id="PF26344">
    <property type="entry name" value="YuzC"/>
    <property type="match status" value="1"/>
</dbReference>
<reference evidence="1 2" key="1">
    <citation type="submission" date="2019-07" db="EMBL/GenBank/DDBJ databases">
        <title>Allobacillus sp. nov. SKP isolated from shrimp paste of Euphausiacea.</title>
        <authorList>
            <person name="Kanchanasin P."/>
            <person name="Tanasupawat S."/>
            <person name="Shi W."/>
            <person name="Wu L."/>
            <person name="Ma J."/>
        </authorList>
    </citation>
    <scope>NUCLEOTIDE SEQUENCE [LARGE SCALE GENOMIC DNA]</scope>
    <source>
        <strain evidence="1 2">SKP4-8</strain>
    </source>
</reference>
<evidence type="ECO:0000313" key="1">
    <source>
        <dbReference type="EMBL" id="TSJ65062.1"/>
    </source>
</evidence>
<organism evidence="1 2">
    <name type="scientific">Allobacillus salarius</name>
    <dbReference type="NCBI Taxonomy" id="1955272"/>
    <lineage>
        <taxon>Bacteria</taxon>
        <taxon>Bacillati</taxon>
        <taxon>Bacillota</taxon>
        <taxon>Bacilli</taxon>
        <taxon>Bacillales</taxon>
        <taxon>Bacillaceae</taxon>
        <taxon>Allobacillus</taxon>
    </lineage>
</organism>
<gene>
    <name evidence="1" type="ORF">FPQ13_08005</name>
</gene>
<comment type="caution">
    <text evidence="1">The sequence shown here is derived from an EMBL/GenBank/DDBJ whole genome shotgun (WGS) entry which is preliminary data.</text>
</comment>
<proteinExistence type="predicted"/>
<dbReference type="AlphaFoldDB" id="A0A556PKZ8"/>